<evidence type="ECO:0000259" key="6">
    <source>
        <dbReference type="PROSITE" id="PS50053"/>
    </source>
</evidence>
<dbReference type="SUPFAM" id="SSF54236">
    <property type="entry name" value="Ubiquitin-like"/>
    <property type="match status" value="1"/>
</dbReference>
<evidence type="ECO:0000256" key="3">
    <source>
        <dbReference type="ARBA" id="ARBA00022833"/>
    </source>
</evidence>
<dbReference type="Proteomes" id="UP000503462">
    <property type="component" value="Chromosome 4"/>
</dbReference>
<evidence type="ECO:0000313" key="9">
    <source>
        <dbReference type="Proteomes" id="UP000503462"/>
    </source>
</evidence>
<accession>A0A6H0XZS0</accession>
<feature type="domain" description="Ubiquitin-like" evidence="6">
    <location>
        <begin position="24"/>
        <end position="100"/>
    </location>
</feature>
<dbReference type="Gene3D" id="3.10.20.90">
    <property type="entry name" value="Phosphatidylinositol 3-kinase Catalytic Subunit, Chain A, domain 1"/>
    <property type="match status" value="1"/>
</dbReference>
<dbReference type="Pfam" id="PF00240">
    <property type="entry name" value="ubiquitin"/>
    <property type="match status" value="1"/>
</dbReference>
<organism evidence="8 9">
    <name type="scientific">Peltaster fructicola</name>
    <dbReference type="NCBI Taxonomy" id="286661"/>
    <lineage>
        <taxon>Eukaryota</taxon>
        <taxon>Fungi</taxon>
        <taxon>Dikarya</taxon>
        <taxon>Ascomycota</taxon>
        <taxon>Pezizomycotina</taxon>
        <taxon>Dothideomycetes</taxon>
        <taxon>Dothideomycetes incertae sedis</taxon>
        <taxon>Peltaster</taxon>
    </lineage>
</organism>
<dbReference type="EMBL" id="CP051142">
    <property type="protein sequence ID" value="QIX00234.1"/>
    <property type="molecule type" value="Genomic_DNA"/>
</dbReference>
<evidence type="ECO:0000313" key="8">
    <source>
        <dbReference type="EMBL" id="QIX00234.1"/>
    </source>
</evidence>
<dbReference type="OrthoDB" id="428577at2759"/>
<dbReference type="SMART" id="SM00154">
    <property type="entry name" value="ZnF_AN1"/>
    <property type="match status" value="1"/>
</dbReference>
<feature type="compositionally biased region" description="Low complexity" evidence="5">
    <location>
        <begin position="1"/>
        <end position="18"/>
    </location>
</feature>
<evidence type="ECO:0000256" key="1">
    <source>
        <dbReference type="ARBA" id="ARBA00022723"/>
    </source>
</evidence>
<evidence type="ECO:0000256" key="2">
    <source>
        <dbReference type="ARBA" id="ARBA00022771"/>
    </source>
</evidence>
<dbReference type="Pfam" id="PF01428">
    <property type="entry name" value="zf-AN1"/>
    <property type="match status" value="1"/>
</dbReference>
<dbReference type="PROSITE" id="PS51039">
    <property type="entry name" value="ZF_AN1"/>
    <property type="match status" value="1"/>
</dbReference>
<dbReference type="InterPro" id="IPR035896">
    <property type="entry name" value="AN1-like_Znf"/>
</dbReference>
<feature type="region of interest" description="Disordered" evidence="5">
    <location>
        <begin position="1"/>
        <end position="21"/>
    </location>
</feature>
<name>A0A6H0XZS0_9PEZI</name>
<dbReference type="PROSITE" id="PS50053">
    <property type="entry name" value="UBIQUITIN_2"/>
    <property type="match status" value="1"/>
</dbReference>
<evidence type="ECO:0000256" key="5">
    <source>
        <dbReference type="SAM" id="MobiDB-lite"/>
    </source>
</evidence>
<reference evidence="8 9" key="1">
    <citation type="journal article" date="2016" name="Sci. Rep.">
        <title>Peltaster fructicola genome reveals evolution from an invasive phytopathogen to an ectophytic parasite.</title>
        <authorList>
            <person name="Xu C."/>
            <person name="Chen H."/>
            <person name="Gleason M.L."/>
            <person name="Xu J.R."/>
            <person name="Liu H."/>
            <person name="Zhang R."/>
            <person name="Sun G."/>
        </authorList>
    </citation>
    <scope>NUCLEOTIDE SEQUENCE [LARGE SCALE GENOMIC DNA]</scope>
    <source>
        <strain evidence="8 9">LNHT1506</strain>
    </source>
</reference>
<keyword evidence="3" id="KW-0862">Zinc</keyword>
<dbReference type="InterPro" id="IPR000626">
    <property type="entry name" value="Ubiquitin-like_dom"/>
</dbReference>
<sequence>MRSNSFGSNSSSSRATSTEPEETMHIFVKDLSGNTFSLKIPRSTSVGNLRSLLALRTGLSETELRLMHAGKHLSFLTESLSAYSITEDSTVNLALPLRGGAPKKVRCTHKDCKDAAQRIVGDCGFCTGHFCGKHRMLESHNCTGLEDCKAQDKERNKEKLESERTVAIKGI</sequence>
<dbReference type="Gene3D" id="4.10.1110.10">
    <property type="entry name" value="AN1-like Zinc finger"/>
    <property type="match status" value="1"/>
</dbReference>
<evidence type="ECO:0000259" key="7">
    <source>
        <dbReference type="PROSITE" id="PS51039"/>
    </source>
</evidence>
<gene>
    <name evidence="8" type="ORF">AMS68_005751</name>
</gene>
<keyword evidence="2 4" id="KW-0863">Zinc-finger</keyword>
<dbReference type="InterPro" id="IPR000058">
    <property type="entry name" value="Znf_AN1"/>
</dbReference>
<proteinExistence type="predicted"/>
<keyword evidence="1" id="KW-0479">Metal-binding</keyword>
<dbReference type="AlphaFoldDB" id="A0A6H0XZS0"/>
<keyword evidence="9" id="KW-1185">Reference proteome</keyword>
<feature type="domain" description="AN1-type" evidence="7">
    <location>
        <begin position="101"/>
        <end position="150"/>
    </location>
</feature>
<dbReference type="SUPFAM" id="SSF118310">
    <property type="entry name" value="AN1-like Zinc finger"/>
    <property type="match status" value="1"/>
</dbReference>
<dbReference type="GO" id="GO:0008270">
    <property type="term" value="F:zinc ion binding"/>
    <property type="evidence" value="ECO:0007669"/>
    <property type="project" value="UniProtKB-KW"/>
</dbReference>
<dbReference type="InterPro" id="IPR029071">
    <property type="entry name" value="Ubiquitin-like_domsf"/>
</dbReference>
<protein>
    <submittedName>
        <fullName evidence="8">Uncharacterized protein</fullName>
    </submittedName>
</protein>
<evidence type="ECO:0000256" key="4">
    <source>
        <dbReference type="PROSITE-ProRule" id="PRU00449"/>
    </source>
</evidence>
<dbReference type="SMART" id="SM00213">
    <property type="entry name" value="UBQ"/>
    <property type="match status" value="1"/>
</dbReference>